<sequence>MSDLGVAVLFLFVAASFFGVFYLLARFLIKQGRK</sequence>
<reference evidence="2" key="1">
    <citation type="submission" date="2021-12" db="EMBL/GenBank/DDBJ databases">
        <authorList>
            <person name="Rodrigo-Torres L."/>
            <person name="Arahal R. D."/>
            <person name="Lucena T."/>
        </authorList>
    </citation>
    <scope>NUCLEOTIDE SEQUENCE</scope>
    <source>
        <strain evidence="2">CECT 8419</strain>
    </source>
</reference>
<evidence type="ECO:0000313" key="3">
    <source>
        <dbReference type="Proteomes" id="UP000837803"/>
    </source>
</evidence>
<keyword evidence="1" id="KW-0472">Membrane</keyword>
<accession>A0ABN8F5I5</accession>
<evidence type="ECO:0000313" key="2">
    <source>
        <dbReference type="EMBL" id="CAH0999738.1"/>
    </source>
</evidence>
<keyword evidence="1" id="KW-0812">Transmembrane</keyword>
<name>A0ABN8F5I5_9BACT</name>
<keyword evidence="1" id="KW-1133">Transmembrane helix</keyword>
<evidence type="ECO:0008006" key="4">
    <source>
        <dbReference type="Google" id="ProtNLM"/>
    </source>
</evidence>
<comment type="caution">
    <text evidence="2">The sequence shown here is derived from an EMBL/GenBank/DDBJ whole genome shotgun (WGS) entry which is preliminary data.</text>
</comment>
<proteinExistence type="predicted"/>
<dbReference type="EMBL" id="CAKLPZ010000001">
    <property type="protein sequence ID" value="CAH0999738.1"/>
    <property type="molecule type" value="Genomic_DNA"/>
</dbReference>
<keyword evidence="3" id="KW-1185">Reference proteome</keyword>
<feature type="transmembrane region" description="Helical" evidence="1">
    <location>
        <begin position="6"/>
        <end position="29"/>
    </location>
</feature>
<evidence type="ECO:0000256" key="1">
    <source>
        <dbReference type="SAM" id="Phobius"/>
    </source>
</evidence>
<protein>
    <recommendedName>
        <fullName evidence="4">Potassium-transporting ATPase subunit F</fullName>
    </recommendedName>
</protein>
<dbReference type="Proteomes" id="UP000837803">
    <property type="component" value="Unassembled WGS sequence"/>
</dbReference>
<organism evidence="2 3">
    <name type="scientific">Neolewinella maritima</name>
    <dbReference type="NCBI Taxonomy" id="1383882"/>
    <lineage>
        <taxon>Bacteria</taxon>
        <taxon>Pseudomonadati</taxon>
        <taxon>Bacteroidota</taxon>
        <taxon>Saprospiria</taxon>
        <taxon>Saprospirales</taxon>
        <taxon>Lewinellaceae</taxon>
        <taxon>Neolewinella</taxon>
    </lineage>
</organism>
<gene>
    <name evidence="2" type="ORF">LEM8419_01038</name>
</gene>